<evidence type="ECO:0008006" key="3">
    <source>
        <dbReference type="Google" id="ProtNLM"/>
    </source>
</evidence>
<reference evidence="1 2" key="1">
    <citation type="submission" date="2016-10" db="EMBL/GenBank/DDBJ databases">
        <authorList>
            <person name="de Groot N.N."/>
        </authorList>
    </citation>
    <scope>NUCLEOTIDE SEQUENCE [LARGE SCALE GENOMIC DNA]</scope>
    <source>
        <strain evidence="1 2">DSM 18979</strain>
    </source>
</reference>
<evidence type="ECO:0000313" key="2">
    <source>
        <dbReference type="Proteomes" id="UP000199568"/>
    </source>
</evidence>
<gene>
    <name evidence="1" type="ORF">SAMN05660297_00227</name>
</gene>
<dbReference type="STRING" id="426128.SAMN05660297_00227"/>
<dbReference type="OrthoDB" id="1955170at2"/>
<name>A0A1H9YH10_9FIRM</name>
<sequence length="62" mass="7001">MTVIPDILGYKLKDAEAILKASSLEYTITESLALKHDKQKIPRIIQVRNLPGSTIELIISYF</sequence>
<protein>
    <recommendedName>
        <fullName evidence="3">PASTA domain-containing protein</fullName>
    </recommendedName>
</protein>
<dbReference type="Proteomes" id="UP000199568">
    <property type="component" value="Unassembled WGS sequence"/>
</dbReference>
<dbReference type="RefSeq" id="WP_090438022.1">
    <property type="nucleotide sequence ID" value="NZ_FOHU01000001.1"/>
</dbReference>
<accession>A0A1H9YH10</accession>
<dbReference type="EMBL" id="FOHU01000001">
    <property type="protein sequence ID" value="SES68225.1"/>
    <property type="molecule type" value="Genomic_DNA"/>
</dbReference>
<evidence type="ECO:0000313" key="1">
    <source>
        <dbReference type="EMBL" id="SES68225.1"/>
    </source>
</evidence>
<organism evidence="1 2">
    <name type="scientific">Natronincola peptidivorans</name>
    <dbReference type="NCBI Taxonomy" id="426128"/>
    <lineage>
        <taxon>Bacteria</taxon>
        <taxon>Bacillati</taxon>
        <taxon>Bacillota</taxon>
        <taxon>Clostridia</taxon>
        <taxon>Peptostreptococcales</taxon>
        <taxon>Natronincolaceae</taxon>
        <taxon>Natronincola</taxon>
    </lineage>
</organism>
<proteinExistence type="predicted"/>
<keyword evidence="2" id="KW-1185">Reference proteome</keyword>
<dbReference type="AlphaFoldDB" id="A0A1H9YH10"/>